<organism evidence="1 2">
    <name type="scientific">Pseudomonas aeruginosa</name>
    <dbReference type="NCBI Taxonomy" id="287"/>
    <lineage>
        <taxon>Bacteria</taxon>
        <taxon>Pseudomonadati</taxon>
        <taxon>Pseudomonadota</taxon>
        <taxon>Gammaproteobacteria</taxon>
        <taxon>Pseudomonadales</taxon>
        <taxon>Pseudomonadaceae</taxon>
        <taxon>Pseudomonas</taxon>
    </lineage>
</organism>
<dbReference type="InterPro" id="IPR021844">
    <property type="entry name" value="Integr_conj_element_PFL4704"/>
</dbReference>
<dbReference type="EMBL" id="RXTL01000084">
    <property type="protein sequence ID" value="RTS36728.1"/>
    <property type="molecule type" value="Genomic_DNA"/>
</dbReference>
<comment type="caution">
    <text evidence="1">The sequence shown here is derived from an EMBL/GenBank/DDBJ whole genome shotgun (WGS) entry which is preliminary data.</text>
</comment>
<accession>A0ABD7JR85</accession>
<dbReference type="Pfam" id="PF11920">
    <property type="entry name" value="DUF3438"/>
    <property type="match status" value="1"/>
</dbReference>
<reference evidence="1 2" key="1">
    <citation type="submission" date="2018-12" db="EMBL/GenBank/DDBJ databases">
        <title>Pseudomonas aeruginosa Diversity Panel.</title>
        <authorList>
            <person name="Snesrud E."/>
            <person name="Mcgann P."/>
        </authorList>
    </citation>
    <scope>NUCLEOTIDE SEQUENCE [LARGE SCALE GENOMIC DNA]</scope>
    <source>
        <strain evidence="1 2">MRSN6241</strain>
    </source>
</reference>
<name>A0ABD7JR85_PSEAI</name>
<dbReference type="AlphaFoldDB" id="A0ABD7JR85"/>
<proteinExistence type="predicted"/>
<sequence>ALDPRDLMGNFVAATFQHPYLGPRGDASDTTTVYLVTRGRGLADALLPSSISQIDPKGGRRGADR</sequence>
<dbReference type="RefSeq" id="WP_126594011.1">
    <property type="nucleotide sequence ID" value="NZ_RXTL01000084.1"/>
</dbReference>
<gene>
    <name evidence="1" type="ORF">DY940_34345</name>
</gene>
<feature type="non-terminal residue" evidence="1">
    <location>
        <position position="1"/>
    </location>
</feature>
<protein>
    <submittedName>
        <fullName evidence="1">DUF3438 family protein</fullName>
    </submittedName>
</protein>
<dbReference type="Proteomes" id="UP000276985">
    <property type="component" value="Unassembled WGS sequence"/>
</dbReference>
<evidence type="ECO:0000313" key="2">
    <source>
        <dbReference type="Proteomes" id="UP000276985"/>
    </source>
</evidence>
<evidence type="ECO:0000313" key="1">
    <source>
        <dbReference type="EMBL" id="RTS36728.1"/>
    </source>
</evidence>